<name>A0A9P0B3F3_BRAAE</name>
<organism evidence="1 2">
    <name type="scientific">Brassicogethes aeneus</name>
    <name type="common">Rape pollen beetle</name>
    <name type="synonym">Meligethes aeneus</name>
    <dbReference type="NCBI Taxonomy" id="1431903"/>
    <lineage>
        <taxon>Eukaryota</taxon>
        <taxon>Metazoa</taxon>
        <taxon>Ecdysozoa</taxon>
        <taxon>Arthropoda</taxon>
        <taxon>Hexapoda</taxon>
        <taxon>Insecta</taxon>
        <taxon>Pterygota</taxon>
        <taxon>Neoptera</taxon>
        <taxon>Endopterygota</taxon>
        <taxon>Coleoptera</taxon>
        <taxon>Polyphaga</taxon>
        <taxon>Cucujiformia</taxon>
        <taxon>Nitidulidae</taxon>
        <taxon>Meligethinae</taxon>
        <taxon>Brassicogethes</taxon>
    </lineage>
</organism>
<sequence length="311" mass="34735">MTLNHSKTWPVSTLAVVQLRVDSHGRTYSTFPERDLENHFSTEQVLMTAAAKENANNFDMSLSLNLTASKSEVLTTKQGNGDVNASDTKEPNVENGVVLPLSKKHLEMFTKMSSVPHHPRMTLRTDTVSTILDQDIDYDSEKHQDNLSNNNKEEGTNSVVEKFHVLALTRIEESGDNADNNQVHGVGRRPSIKVDNWDYIYTENKAAGKLPRCPVHRCNVSKTAAFGNGNADPKASFLPDLPLDARKTTTLRRHYYPEGGWGWVVVVCAVLVHVLNHGIQLSCSQLVVPGVEKFKVESVHFAGKFNYKRRL</sequence>
<keyword evidence="2" id="KW-1185">Reference proteome</keyword>
<accession>A0A9P0B3F3</accession>
<dbReference type="AlphaFoldDB" id="A0A9P0B3F3"/>
<gene>
    <name evidence="1" type="ORF">MELIAE_LOCUS5351</name>
</gene>
<reference evidence="1" key="1">
    <citation type="submission" date="2021-12" db="EMBL/GenBank/DDBJ databases">
        <authorList>
            <person name="King R."/>
        </authorList>
    </citation>
    <scope>NUCLEOTIDE SEQUENCE</scope>
</reference>
<dbReference type="EMBL" id="OV121134">
    <property type="protein sequence ID" value="CAH0553341.1"/>
    <property type="molecule type" value="Genomic_DNA"/>
</dbReference>
<evidence type="ECO:0000313" key="2">
    <source>
        <dbReference type="Proteomes" id="UP001154078"/>
    </source>
</evidence>
<protein>
    <submittedName>
        <fullName evidence="1">Uncharacterized protein</fullName>
    </submittedName>
</protein>
<proteinExistence type="predicted"/>
<evidence type="ECO:0000313" key="1">
    <source>
        <dbReference type="EMBL" id="CAH0553341.1"/>
    </source>
</evidence>
<dbReference type="OrthoDB" id="6499973at2759"/>
<dbReference type="Proteomes" id="UP001154078">
    <property type="component" value="Chromosome 3"/>
</dbReference>